<keyword evidence="2" id="KW-1133">Transmembrane helix</keyword>
<feature type="transmembrane region" description="Helical" evidence="2">
    <location>
        <begin position="188"/>
        <end position="212"/>
    </location>
</feature>
<dbReference type="PANTHER" id="PTHR34441:SF1">
    <property type="entry name" value="MOTILE SPERM DOMAIN-CONTAINING 1"/>
    <property type="match status" value="1"/>
</dbReference>
<sequence>MLRGGSGPSWPSVSATDFCCNGEAQWLRDEASGEDIPEARDLEQGMDLPVSVSPSHLDFYVDEKNGDTLLLSLFNVSQQTVYFQLMSNEPARYGFTGRSGIITAHCYSEIEVHYFGLSEEHVGTRDNLRIVLCEQEDRILGFVDVPVNVWPKRGRSDDESEEEAPAAVLPRGSTHTQQLPRQDWNNSWALSGPLPLLMFVVLVCVVALLLPLKGTLDASSHPLLAYFSLSHKLKLVAAYILGCMTMLIVT</sequence>
<dbReference type="GO" id="GO:0005737">
    <property type="term" value="C:cytoplasm"/>
    <property type="evidence" value="ECO:0007669"/>
    <property type="project" value="TreeGrafter"/>
</dbReference>
<reference evidence="3" key="1">
    <citation type="submission" date="2019-09" db="EMBL/GenBank/DDBJ databases">
        <title>Organ-specific transcriptomic study of the physiology of the cattle tick, Rhipicephalus microplus.</title>
        <authorList>
            <person name="Tirloni L."/>
            <person name="Braz G."/>
            <person name="Gandara A.C.P."/>
            <person name="Sabadin G.A."/>
            <person name="da Silva R.M."/>
            <person name="Guizzo M.G."/>
            <person name="Machado J.A."/>
            <person name="Costa E.P."/>
            <person name="Gomes H.F."/>
            <person name="Moraes J."/>
            <person name="Mota M.B.S."/>
            <person name="Mesquita R.D."/>
            <person name="Alvarenga P.H."/>
            <person name="Alves F."/>
            <person name="Seixas A."/>
            <person name="da Fonseca R.N."/>
            <person name="Fogaca A."/>
            <person name="Logullo C."/>
            <person name="Tanaka A."/>
            <person name="Daffre S."/>
            <person name="Termignoni C."/>
            <person name="Vaz I.S.Jr."/>
            <person name="Oliveira P.L."/>
            <person name="Ribeiro J.M."/>
        </authorList>
    </citation>
    <scope>NUCLEOTIDE SEQUENCE</scope>
    <source>
        <strain evidence="3">Porto Alegre</strain>
    </source>
</reference>
<dbReference type="PANTHER" id="PTHR34441">
    <property type="entry name" value="MOTILE SPERM DOMAIN-CONTAINING PROTEIN 1"/>
    <property type="match status" value="1"/>
</dbReference>
<protein>
    <submittedName>
        <fullName evidence="3">Putative conserved plasma membrane protein</fullName>
    </submittedName>
</protein>
<dbReference type="Gene3D" id="2.60.40.10">
    <property type="entry name" value="Immunoglobulins"/>
    <property type="match status" value="1"/>
</dbReference>
<keyword evidence="2" id="KW-0812">Transmembrane</keyword>
<evidence type="ECO:0000313" key="3">
    <source>
        <dbReference type="EMBL" id="NOV35364.1"/>
    </source>
</evidence>
<proteinExistence type="predicted"/>
<dbReference type="AlphaFoldDB" id="A0A6M2CPF5"/>
<accession>A0A6M2CPF5</accession>
<organism evidence="3">
    <name type="scientific">Rhipicephalus microplus</name>
    <name type="common">Cattle tick</name>
    <name type="synonym">Boophilus microplus</name>
    <dbReference type="NCBI Taxonomy" id="6941"/>
    <lineage>
        <taxon>Eukaryota</taxon>
        <taxon>Metazoa</taxon>
        <taxon>Ecdysozoa</taxon>
        <taxon>Arthropoda</taxon>
        <taxon>Chelicerata</taxon>
        <taxon>Arachnida</taxon>
        <taxon>Acari</taxon>
        <taxon>Parasitiformes</taxon>
        <taxon>Ixodida</taxon>
        <taxon>Ixodoidea</taxon>
        <taxon>Ixodidae</taxon>
        <taxon>Rhipicephalinae</taxon>
        <taxon>Rhipicephalus</taxon>
        <taxon>Boophilus</taxon>
    </lineage>
</organism>
<feature type="transmembrane region" description="Helical" evidence="2">
    <location>
        <begin position="233"/>
        <end position="249"/>
    </location>
</feature>
<feature type="region of interest" description="Disordered" evidence="1">
    <location>
        <begin position="153"/>
        <end position="179"/>
    </location>
</feature>
<dbReference type="InterPro" id="IPR008962">
    <property type="entry name" value="PapD-like_sf"/>
</dbReference>
<dbReference type="InterPro" id="IPR013783">
    <property type="entry name" value="Ig-like_fold"/>
</dbReference>
<dbReference type="SUPFAM" id="SSF49354">
    <property type="entry name" value="PapD-like"/>
    <property type="match status" value="1"/>
</dbReference>
<dbReference type="OrthoDB" id="10022288at2759"/>
<dbReference type="InterPro" id="IPR039283">
    <property type="entry name" value="MOSPD1/3"/>
</dbReference>
<evidence type="ECO:0000256" key="1">
    <source>
        <dbReference type="SAM" id="MobiDB-lite"/>
    </source>
</evidence>
<dbReference type="EMBL" id="GHWJ01002627">
    <property type="protein sequence ID" value="NOV35364.1"/>
    <property type="molecule type" value="Transcribed_RNA"/>
</dbReference>
<keyword evidence="2" id="KW-0472">Membrane</keyword>
<name>A0A6M2CPF5_RHIMP</name>
<evidence type="ECO:0000256" key="2">
    <source>
        <dbReference type="SAM" id="Phobius"/>
    </source>
</evidence>
<dbReference type="VEuPathDB" id="VectorBase:LOC119160785"/>